<dbReference type="AlphaFoldDB" id="A0A0C1E928"/>
<dbReference type="NCBIfam" id="NF001140">
    <property type="entry name" value="PRK00147.1"/>
    <property type="match status" value="1"/>
</dbReference>
<keyword evidence="6" id="KW-0413">Isomerase</keyword>
<comment type="subunit">
    <text evidence="5">Monomer.</text>
</comment>
<evidence type="ECO:0000256" key="1">
    <source>
        <dbReference type="ARBA" id="ARBA00022490"/>
    </source>
</evidence>
<gene>
    <name evidence="5 6" type="primary">queA</name>
    <name evidence="6" type="ORF">DB43_FZ00110</name>
</gene>
<protein>
    <recommendedName>
        <fullName evidence="5">S-adenosylmethionine:tRNA ribosyltransferase-isomerase</fullName>
        <ecNumber evidence="5">2.4.99.17</ecNumber>
    </recommendedName>
    <alternativeName>
        <fullName evidence="5">Queuosine biosynthesis protein QueA</fullName>
    </alternativeName>
</protein>
<reference evidence="6 7" key="1">
    <citation type="journal article" date="2014" name="Mol. Biol. Evol.">
        <title>Massive expansion of Ubiquitination-related gene families within the Chlamydiae.</title>
        <authorList>
            <person name="Domman D."/>
            <person name="Collingro A."/>
            <person name="Lagkouvardos I."/>
            <person name="Gehre L."/>
            <person name="Weinmaier T."/>
            <person name="Rattei T."/>
            <person name="Subtil A."/>
            <person name="Horn M."/>
        </authorList>
    </citation>
    <scope>NUCLEOTIDE SEQUENCE [LARGE SCALE GENOMIC DNA]</scope>
    <source>
        <strain evidence="6 7">OEW1</strain>
    </source>
</reference>
<dbReference type="GO" id="GO:0005737">
    <property type="term" value="C:cytoplasm"/>
    <property type="evidence" value="ECO:0007669"/>
    <property type="project" value="UniProtKB-SubCell"/>
</dbReference>
<keyword evidence="3 5" id="KW-0949">S-adenosyl-L-methionine</keyword>
<name>A0A0C1E928_9BACT</name>
<dbReference type="Proteomes" id="UP000031307">
    <property type="component" value="Unassembled WGS sequence"/>
</dbReference>
<dbReference type="InterPro" id="IPR042119">
    <property type="entry name" value="QueA_dom2"/>
</dbReference>
<evidence type="ECO:0000256" key="4">
    <source>
        <dbReference type="ARBA" id="ARBA00022785"/>
    </source>
</evidence>
<dbReference type="UniPathway" id="UPA00392"/>
<accession>A0A0C1E928</accession>
<comment type="function">
    <text evidence="5">Transfers and isomerizes the ribose moiety from AdoMet to the 7-aminomethyl group of 7-deazaguanine (preQ1-tRNA) to give epoxyqueuosine (oQ-tRNA).</text>
</comment>
<comment type="caution">
    <text evidence="6">The sequence shown here is derived from an EMBL/GenBank/DDBJ whole genome shotgun (WGS) entry which is preliminary data.</text>
</comment>
<comment type="catalytic activity">
    <reaction evidence="5">
        <text>7-aminomethyl-7-carbaguanosine(34) in tRNA + S-adenosyl-L-methionine = epoxyqueuosine(34) in tRNA + adenine + L-methionine + 2 H(+)</text>
        <dbReference type="Rhea" id="RHEA:32155"/>
        <dbReference type="Rhea" id="RHEA-COMP:10342"/>
        <dbReference type="Rhea" id="RHEA-COMP:18582"/>
        <dbReference type="ChEBI" id="CHEBI:15378"/>
        <dbReference type="ChEBI" id="CHEBI:16708"/>
        <dbReference type="ChEBI" id="CHEBI:57844"/>
        <dbReference type="ChEBI" id="CHEBI:59789"/>
        <dbReference type="ChEBI" id="CHEBI:82833"/>
        <dbReference type="ChEBI" id="CHEBI:194443"/>
        <dbReference type="EC" id="2.4.99.17"/>
    </reaction>
</comment>
<comment type="similarity">
    <text evidence="5">Belongs to the QueA family.</text>
</comment>
<dbReference type="Gene3D" id="2.40.10.240">
    <property type="entry name" value="QueA-like"/>
    <property type="match status" value="1"/>
</dbReference>
<evidence type="ECO:0000256" key="2">
    <source>
        <dbReference type="ARBA" id="ARBA00022679"/>
    </source>
</evidence>
<dbReference type="EMBL" id="JSAM01000069">
    <property type="protein sequence ID" value="KIA77682.1"/>
    <property type="molecule type" value="Genomic_DNA"/>
</dbReference>
<keyword evidence="1 5" id="KW-0963">Cytoplasm</keyword>
<keyword evidence="6" id="KW-0328">Glycosyltransferase</keyword>
<dbReference type="Pfam" id="PF02547">
    <property type="entry name" value="Queuosine_synth"/>
    <property type="match status" value="1"/>
</dbReference>
<dbReference type="GO" id="GO:0008616">
    <property type="term" value="P:tRNA queuosine(34) biosynthetic process"/>
    <property type="evidence" value="ECO:0007669"/>
    <property type="project" value="UniProtKB-UniRule"/>
</dbReference>
<comment type="subcellular location">
    <subcellularLocation>
        <location evidence="5">Cytoplasm</location>
    </subcellularLocation>
</comment>
<dbReference type="EC" id="2.4.99.17" evidence="5"/>
<dbReference type="FunFam" id="2.40.10.240:FF:000002">
    <property type="entry name" value="S-adenosylmethionine:tRNA ribosyltransferase-isomerase"/>
    <property type="match status" value="1"/>
</dbReference>
<dbReference type="InterPro" id="IPR003699">
    <property type="entry name" value="QueA"/>
</dbReference>
<dbReference type="HAMAP" id="MF_00113">
    <property type="entry name" value="QueA"/>
    <property type="match status" value="1"/>
</dbReference>
<evidence type="ECO:0000256" key="5">
    <source>
        <dbReference type="HAMAP-Rule" id="MF_00113"/>
    </source>
</evidence>
<dbReference type="InterPro" id="IPR036100">
    <property type="entry name" value="QueA_sf"/>
</dbReference>
<dbReference type="GO" id="GO:0051075">
    <property type="term" value="F:S-adenosylmethionine:tRNA ribosyltransferase-isomerase activity"/>
    <property type="evidence" value="ECO:0007669"/>
    <property type="project" value="UniProtKB-EC"/>
</dbReference>
<keyword evidence="4 5" id="KW-0671">Queuosine biosynthesis</keyword>
<evidence type="ECO:0000313" key="6">
    <source>
        <dbReference type="EMBL" id="KIA77682.1"/>
    </source>
</evidence>
<dbReference type="InterPro" id="IPR042118">
    <property type="entry name" value="QueA_dom1"/>
</dbReference>
<dbReference type="SUPFAM" id="SSF111337">
    <property type="entry name" value="QueA-like"/>
    <property type="match status" value="1"/>
</dbReference>
<dbReference type="PANTHER" id="PTHR30307">
    <property type="entry name" value="S-ADENOSYLMETHIONINE:TRNA RIBOSYLTRANSFERASE-ISOMERASE"/>
    <property type="match status" value="1"/>
</dbReference>
<organism evidence="6 7">
    <name type="scientific">Parachlamydia acanthamoebae</name>
    <dbReference type="NCBI Taxonomy" id="83552"/>
    <lineage>
        <taxon>Bacteria</taxon>
        <taxon>Pseudomonadati</taxon>
        <taxon>Chlamydiota</taxon>
        <taxon>Chlamydiia</taxon>
        <taxon>Parachlamydiales</taxon>
        <taxon>Parachlamydiaceae</taxon>
        <taxon>Parachlamydia</taxon>
    </lineage>
</organism>
<dbReference type="NCBIfam" id="TIGR00113">
    <property type="entry name" value="queA"/>
    <property type="match status" value="1"/>
</dbReference>
<proteinExistence type="inferred from homology"/>
<evidence type="ECO:0000256" key="3">
    <source>
        <dbReference type="ARBA" id="ARBA00022691"/>
    </source>
</evidence>
<dbReference type="Gene3D" id="3.40.1780.10">
    <property type="entry name" value="QueA-like"/>
    <property type="match status" value="1"/>
</dbReference>
<keyword evidence="2 5" id="KW-0808">Transferase</keyword>
<sequence>MGHLVSQMPFRPQKQNLMTNSPYHLSSYHFDLPQELIAQHPCTPRDHSRLMVVDRGSGILSEIPFYELADFLQKGDSLIFNNTKVIPARLLGKRLTGGQAEVFLKAQRSDGTWEVLVKPGKQLGLGSKVIFSETFSCEIVDVLPEGARCVRFFHEGDFNQVLEQHGKIPLPKYIKREPDVKEDGERYQTVYAAHPGAVAAPTAGLHFTQPLLNRITSKGVERIEVTLHVGLGTFLPIKVEDIRDHQMHDESFFISVQAAQQLNNPSSGRQICIGTTSCRALESAAGHSSIIQPGEYSTDIFISPGYQFRKMQALLTNFHLPCSSLLVLVSTFAGHELIREAYQKAVKEKFRFYSYGDAMLIL</sequence>
<dbReference type="PANTHER" id="PTHR30307:SF0">
    <property type="entry name" value="S-ADENOSYLMETHIONINE:TRNA RIBOSYLTRANSFERASE-ISOMERASE"/>
    <property type="match status" value="1"/>
</dbReference>
<comment type="pathway">
    <text evidence="5">tRNA modification; tRNA-queuosine biosynthesis.</text>
</comment>
<evidence type="ECO:0000313" key="7">
    <source>
        <dbReference type="Proteomes" id="UP000031307"/>
    </source>
</evidence>
<dbReference type="PATRIC" id="fig|83552.4.peg.1150"/>